<keyword evidence="14" id="KW-1185">Reference proteome</keyword>
<dbReference type="PROSITE" id="PS50109">
    <property type="entry name" value="HIS_KIN"/>
    <property type="match status" value="1"/>
</dbReference>
<dbReference type="Pfam" id="PF00072">
    <property type="entry name" value="Response_reg"/>
    <property type="match status" value="1"/>
</dbReference>
<evidence type="ECO:0000256" key="7">
    <source>
        <dbReference type="ARBA" id="ARBA00023012"/>
    </source>
</evidence>
<dbReference type="InterPro" id="IPR001789">
    <property type="entry name" value="Sig_transdc_resp-reg_receiver"/>
</dbReference>
<dbReference type="InterPro" id="IPR011006">
    <property type="entry name" value="CheY-like_superfamily"/>
</dbReference>
<dbReference type="InterPro" id="IPR036890">
    <property type="entry name" value="HATPase_C_sf"/>
</dbReference>
<keyword evidence="4 9" id="KW-0597">Phosphoprotein</keyword>
<dbReference type="EC" id="2.7.13.3" evidence="3"/>
<dbReference type="FunFam" id="3.30.565.10:FF:000006">
    <property type="entry name" value="Sensor histidine kinase WalK"/>
    <property type="match status" value="1"/>
</dbReference>
<dbReference type="SMART" id="SM00387">
    <property type="entry name" value="HATPase_c"/>
    <property type="match status" value="2"/>
</dbReference>
<dbReference type="GO" id="GO:0000155">
    <property type="term" value="F:phosphorelay sensor kinase activity"/>
    <property type="evidence" value="ECO:0007669"/>
    <property type="project" value="InterPro"/>
</dbReference>
<evidence type="ECO:0000259" key="12">
    <source>
        <dbReference type="PROSITE" id="PS50110"/>
    </source>
</evidence>
<dbReference type="FunFam" id="1.10.287.130:FF:000001">
    <property type="entry name" value="Two-component sensor histidine kinase"/>
    <property type="match status" value="1"/>
</dbReference>
<dbReference type="InterPro" id="IPR003594">
    <property type="entry name" value="HATPase_dom"/>
</dbReference>
<evidence type="ECO:0000256" key="5">
    <source>
        <dbReference type="ARBA" id="ARBA00022679"/>
    </source>
</evidence>
<dbReference type="KEGG" id="pacr:FXN63_04315"/>
<keyword evidence="8" id="KW-0472">Membrane</keyword>
<dbReference type="EMBL" id="CP043046">
    <property type="protein sequence ID" value="QEI05144.1"/>
    <property type="molecule type" value="Genomic_DNA"/>
</dbReference>
<dbReference type="PROSITE" id="PS50110">
    <property type="entry name" value="RESPONSE_REGULATORY"/>
    <property type="match status" value="1"/>
</dbReference>
<feature type="domain" description="Response regulatory" evidence="12">
    <location>
        <begin position="435"/>
        <end position="548"/>
    </location>
</feature>
<evidence type="ECO:0000256" key="9">
    <source>
        <dbReference type="PROSITE-ProRule" id="PRU00169"/>
    </source>
</evidence>
<evidence type="ECO:0000256" key="1">
    <source>
        <dbReference type="ARBA" id="ARBA00000085"/>
    </source>
</evidence>
<dbReference type="SUPFAM" id="SSF55874">
    <property type="entry name" value="ATPase domain of HSP90 chaperone/DNA topoisomerase II/histidine kinase"/>
    <property type="match status" value="2"/>
</dbReference>
<evidence type="ECO:0000313" key="14">
    <source>
        <dbReference type="Proteomes" id="UP000325161"/>
    </source>
</evidence>
<name>A0A5C0ATZ4_9BURK</name>
<keyword evidence="7" id="KW-0902">Two-component regulatory system</keyword>
<feature type="modified residue" description="4-aspartylphosphate" evidence="9">
    <location>
        <position position="484"/>
    </location>
</feature>
<evidence type="ECO:0000256" key="6">
    <source>
        <dbReference type="ARBA" id="ARBA00022777"/>
    </source>
</evidence>
<dbReference type="CDD" id="cd00075">
    <property type="entry name" value="HATPase"/>
    <property type="match status" value="1"/>
</dbReference>
<dbReference type="Gene3D" id="3.30.565.10">
    <property type="entry name" value="Histidine kinase-like ATPase, C-terminal domain"/>
    <property type="match status" value="2"/>
</dbReference>
<dbReference type="Gene3D" id="1.10.287.130">
    <property type="match status" value="1"/>
</dbReference>
<dbReference type="Pfam" id="PF13581">
    <property type="entry name" value="HATPase_c_2"/>
    <property type="match status" value="1"/>
</dbReference>
<dbReference type="CDD" id="cd00082">
    <property type="entry name" value="HisKA"/>
    <property type="match status" value="1"/>
</dbReference>
<comment type="catalytic activity">
    <reaction evidence="1">
        <text>ATP + protein L-histidine = ADP + protein N-phospho-L-histidine.</text>
        <dbReference type="EC" id="2.7.13.3"/>
    </reaction>
</comment>
<evidence type="ECO:0000256" key="4">
    <source>
        <dbReference type="ARBA" id="ARBA00022553"/>
    </source>
</evidence>
<dbReference type="OrthoDB" id="8552871at2"/>
<evidence type="ECO:0000256" key="8">
    <source>
        <dbReference type="ARBA" id="ARBA00023136"/>
    </source>
</evidence>
<evidence type="ECO:0000313" key="13">
    <source>
        <dbReference type="EMBL" id="QEI05144.1"/>
    </source>
</evidence>
<reference evidence="13 14" key="1">
    <citation type="submission" date="2019-08" db="EMBL/GenBank/DDBJ databases">
        <title>Amphibian skin-associated Pigmentiphaga: genome sequence and occurrence across geography and hosts.</title>
        <authorList>
            <person name="Bletz M.C."/>
            <person name="Bunk B."/>
            <person name="Sproeer C."/>
            <person name="Biwer P."/>
            <person name="Reiter S."/>
            <person name="Rabemananjara F.C.E."/>
            <person name="Schulz S."/>
            <person name="Overmann J."/>
            <person name="Vences M."/>
        </authorList>
    </citation>
    <scope>NUCLEOTIDE SEQUENCE [LARGE SCALE GENOMIC DNA]</scope>
    <source>
        <strain evidence="13 14">Mada1488</strain>
    </source>
</reference>
<proteinExistence type="predicted"/>
<evidence type="ECO:0000256" key="10">
    <source>
        <dbReference type="SAM" id="Coils"/>
    </source>
</evidence>
<dbReference type="SMART" id="SM00388">
    <property type="entry name" value="HisKA"/>
    <property type="match status" value="1"/>
</dbReference>
<feature type="coiled-coil region" evidence="10">
    <location>
        <begin position="161"/>
        <end position="198"/>
    </location>
</feature>
<dbReference type="Gene3D" id="3.40.50.2300">
    <property type="match status" value="1"/>
</dbReference>
<dbReference type="SUPFAM" id="SSF52172">
    <property type="entry name" value="CheY-like"/>
    <property type="match status" value="1"/>
</dbReference>
<comment type="subcellular location">
    <subcellularLocation>
        <location evidence="2">Cell inner membrane</location>
        <topology evidence="2">Multi-pass membrane protein</topology>
    </subcellularLocation>
</comment>
<gene>
    <name evidence="13" type="ORF">FXN63_04315</name>
</gene>
<dbReference type="PRINTS" id="PR00344">
    <property type="entry name" value="BCTRLSENSOR"/>
</dbReference>
<dbReference type="Pfam" id="PF00512">
    <property type="entry name" value="HisKA"/>
    <property type="match status" value="1"/>
</dbReference>
<dbReference type="Pfam" id="PF02518">
    <property type="entry name" value="HATPase_c"/>
    <property type="match status" value="1"/>
</dbReference>
<organism evidence="13 14">
    <name type="scientific">Pigmentiphaga aceris</name>
    <dbReference type="NCBI Taxonomy" id="1940612"/>
    <lineage>
        <taxon>Bacteria</taxon>
        <taxon>Pseudomonadati</taxon>
        <taxon>Pseudomonadota</taxon>
        <taxon>Betaproteobacteria</taxon>
        <taxon>Burkholderiales</taxon>
        <taxon>Alcaligenaceae</taxon>
        <taxon>Pigmentiphaga</taxon>
    </lineage>
</organism>
<protein>
    <recommendedName>
        <fullName evidence="3">histidine kinase</fullName>
        <ecNumber evidence="3">2.7.13.3</ecNumber>
    </recommendedName>
</protein>
<keyword evidence="10" id="KW-0175">Coiled coil</keyword>
<feature type="domain" description="Histidine kinase" evidence="11">
    <location>
        <begin position="198"/>
        <end position="416"/>
    </location>
</feature>
<dbReference type="RefSeq" id="WP_148813166.1">
    <property type="nucleotide sequence ID" value="NZ_CP043046.1"/>
</dbReference>
<evidence type="ECO:0000256" key="3">
    <source>
        <dbReference type="ARBA" id="ARBA00012438"/>
    </source>
</evidence>
<accession>A0A5C0ATZ4</accession>
<evidence type="ECO:0000259" key="11">
    <source>
        <dbReference type="PROSITE" id="PS50109"/>
    </source>
</evidence>
<dbReference type="Proteomes" id="UP000325161">
    <property type="component" value="Chromosome"/>
</dbReference>
<dbReference type="InterPro" id="IPR036097">
    <property type="entry name" value="HisK_dim/P_sf"/>
</dbReference>
<dbReference type="PANTHER" id="PTHR43547:SF2">
    <property type="entry name" value="HYBRID SIGNAL TRANSDUCTION HISTIDINE KINASE C"/>
    <property type="match status" value="1"/>
</dbReference>
<keyword evidence="6" id="KW-0418">Kinase</keyword>
<dbReference type="PANTHER" id="PTHR43547">
    <property type="entry name" value="TWO-COMPONENT HISTIDINE KINASE"/>
    <property type="match status" value="1"/>
</dbReference>
<dbReference type="InterPro" id="IPR004358">
    <property type="entry name" value="Sig_transdc_His_kin-like_C"/>
</dbReference>
<dbReference type="GO" id="GO:0005886">
    <property type="term" value="C:plasma membrane"/>
    <property type="evidence" value="ECO:0007669"/>
    <property type="project" value="UniProtKB-SubCell"/>
</dbReference>
<dbReference type="CDD" id="cd17580">
    <property type="entry name" value="REC_2_DhkD-like"/>
    <property type="match status" value="1"/>
</dbReference>
<dbReference type="InterPro" id="IPR003661">
    <property type="entry name" value="HisK_dim/P_dom"/>
</dbReference>
<dbReference type="AlphaFoldDB" id="A0A5C0ATZ4"/>
<keyword evidence="5" id="KW-0808">Transferase</keyword>
<sequence length="548" mass="59937">MISNFPLASSRIRHEQDLPAARQRARQICALFGMDDHQQTRLATAVSEIARNALRYATSGSVEFAVEVQATCSVLIARVRDSGNGIDNLDALLSSGSRGVDATGGIVGSRRLVDQFSMRSDANGTVVDLGMILPRPVHPVTAAAVNQVVDHLARARPATPLEELERQNREVLKAVTELRRHEEELRSADRRKNEFLAMLAHELRNPLAALQNGVEYLRTQGDPGSPWRRVEDMMLRQTRQLARLVDDLLDVSRITQGTVRIKREPIEAATLAEMAAEANRGLMEQRGHHFRVEVPEQPIWLDADATRLTQALSNLLNNAARYTPTGGMISLSVFAIDQEVRFVVRDNGSGIDAEMLPRVFELFMRAEQAVQSTEAGLGIGLTIVQRMVELHNGSIQAYSDGPGQGSTFIMTLPAREQAPDRIDIAPVPATPSQRSVLIVDDNADSAESLSMLLELYGYATSVASDGQAALLHCRQSLPQVAILDIGMPGMDGYELAQRLREEHAGAPLMLVALTGFGDEAVARKAKQAGFDHRLVKPLDLKALQALLA</sequence>
<dbReference type="SMART" id="SM00448">
    <property type="entry name" value="REC"/>
    <property type="match status" value="1"/>
</dbReference>
<evidence type="ECO:0000256" key="2">
    <source>
        <dbReference type="ARBA" id="ARBA00004429"/>
    </source>
</evidence>
<dbReference type="InterPro" id="IPR005467">
    <property type="entry name" value="His_kinase_dom"/>
</dbReference>
<dbReference type="SUPFAM" id="SSF47384">
    <property type="entry name" value="Homodimeric domain of signal transducing histidine kinase"/>
    <property type="match status" value="1"/>
</dbReference>